<evidence type="ECO:0000313" key="1">
    <source>
        <dbReference type="EMBL" id="KRP31624.1"/>
    </source>
</evidence>
<reference evidence="1 2" key="1">
    <citation type="submission" date="2015-10" db="EMBL/GenBank/DDBJ databases">
        <title>Metagenome-Assembled Genomes uncover a global brackish microbiome.</title>
        <authorList>
            <person name="Hugerth L.W."/>
            <person name="Larsson J."/>
            <person name="Alneberg J."/>
            <person name="Lindh M.V."/>
            <person name="Legrand C."/>
            <person name="Pinhassi J."/>
            <person name="Andersson A.F."/>
        </authorList>
    </citation>
    <scope>NUCLEOTIDE SEQUENCE [LARGE SCALE GENOMIC DNA]</scope>
    <source>
        <strain evidence="1">BACL9 MAG-120820-bin42</strain>
    </source>
</reference>
<protein>
    <submittedName>
        <fullName evidence="1">Uncharacterized protein</fullName>
    </submittedName>
</protein>
<comment type="caution">
    <text evidence="1">The sequence shown here is derived from an EMBL/GenBank/DDBJ whole genome shotgun (WGS) entry which is preliminary data.</text>
</comment>
<organism evidence="1 2">
    <name type="scientific">Verrucomicrobia subdivision 6 bacterium BACL9 MAG-120820-bin42</name>
    <dbReference type="NCBI Taxonomy" id="1655634"/>
    <lineage>
        <taxon>Bacteria</taxon>
        <taxon>Pseudomonadati</taxon>
        <taxon>Verrucomicrobiota</taxon>
        <taxon>Verrucomicrobiia</taxon>
        <taxon>Verrucomicrobiales</taxon>
        <taxon>Verrucomicrobia subdivision 6</taxon>
    </lineage>
</organism>
<evidence type="ECO:0000313" key="2">
    <source>
        <dbReference type="Proteomes" id="UP000051557"/>
    </source>
</evidence>
<proteinExistence type="predicted"/>
<sequence>MKHKQLTLKTDPITKLLLALVAAGLWWHAFAPWVTTSALADGVTKVDVVSLAGEKIEMTSQEDLNYSEPSSVKRKGLPVCNVNTR</sequence>
<dbReference type="EMBL" id="LIDM01000295">
    <property type="protein sequence ID" value="KRP31624.1"/>
    <property type="molecule type" value="Genomic_DNA"/>
</dbReference>
<dbReference type="AlphaFoldDB" id="A0A0R2X6A1"/>
<dbReference type="Proteomes" id="UP000051557">
    <property type="component" value="Unassembled WGS sequence"/>
</dbReference>
<accession>A0A0R2X6A1</accession>
<name>A0A0R2X6A1_9BACT</name>
<gene>
    <name evidence="1" type="ORF">ABS32_06680</name>
</gene>